<reference evidence="9" key="1">
    <citation type="submission" date="2015-02" db="EMBL/GenBank/DDBJ databases">
        <authorList>
            <person name="Gon?alves P."/>
        </authorList>
    </citation>
    <scope>NUCLEOTIDE SEQUENCE [LARGE SCALE GENOMIC DNA]</scope>
</reference>
<evidence type="ECO:0000259" key="7">
    <source>
        <dbReference type="PROSITE" id="PS50850"/>
    </source>
</evidence>
<feature type="region of interest" description="Disordered" evidence="5">
    <location>
        <begin position="489"/>
        <end position="542"/>
    </location>
</feature>
<dbReference type="InterPro" id="IPR011701">
    <property type="entry name" value="MFS"/>
</dbReference>
<dbReference type="PROSITE" id="PS50850">
    <property type="entry name" value="MFS"/>
    <property type="match status" value="1"/>
</dbReference>
<feature type="transmembrane region" description="Helical" evidence="6">
    <location>
        <begin position="87"/>
        <end position="108"/>
    </location>
</feature>
<evidence type="ECO:0000256" key="3">
    <source>
        <dbReference type="ARBA" id="ARBA00022989"/>
    </source>
</evidence>
<sequence>MLEIEQIQLTTLSPVDRSLPNISAAFDAGRSSSFVAAAYLLTSTAFQPIWGRLSDVFGRKVTLIVCVVFFTIGSLACAVAQSMLQLIIFRGLQGVGGGGLLTLVLIIVSDVVTLKERGKYQGITEATIMIGNGIGLSIIVIALFLPLKQVKGSMKKKLKQIDYGGSFLTMSASVLLILPLNWGGTSFPWVSGPVLGCLIAGVVTFAIFFVWEGKIAKIPVVPPAIFKQRTVATIFYNTFCSGATILVQLYYMSVFLLFLAMGRLTCPLLVYLQVARGYSAIRSGVLILPQLVLTTFWVFVTGQLIARTGQYKPSICVGYAIWTIGLGLLSTIDQHTSDARLIGFLIINATGQGQTLQSSMVAAQAAVARSEMSVVTSTRNFCRSLGGTIFLVIASAILNNTLRSNLNRLGFASSIIDSLIDDPTGIWRVTADNGSMLFDLSATQKSQIIEAYVKGFHTLFRVFVGLIGCNCITATLLIERHSLDRKDEDALKQRGKDWVEKQKAKKKGAKGAKEAGDAEKGEVEGAQSHDTVVEQETKGSSA</sequence>
<feature type="non-terminal residue" evidence="8">
    <location>
        <position position="1"/>
    </location>
</feature>
<keyword evidence="9" id="KW-1185">Reference proteome</keyword>
<dbReference type="Gene3D" id="1.20.1720.10">
    <property type="entry name" value="Multidrug resistance protein D"/>
    <property type="match status" value="1"/>
</dbReference>
<dbReference type="AlphaFoldDB" id="A0A0D6EN62"/>
<evidence type="ECO:0000313" key="8">
    <source>
        <dbReference type="EMBL" id="CEQ41414.1"/>
    </source>
</evidence>
<proteinExistence type="predicted"/>
<protein>
    <submittedName>
        <fullName evidence="8">SPOSA6832_03141-mRNA-1:cds</fullName>
    </submittedName>
</protein>
<keyword evidence="4 6" id="KW-0472">Membrane</keyword>
<gene>
    <name evidence="8" type="primary">SPOSA6832_03141</name>
</gene>
<evidence type="ECO:0000313" key="9">
    <source>
        <dbReference type="Proteomes" id="UP000243876"/>
    </source>
</evidence>
<feature type="transmembrane region" description="Helical" evidence="6">
    <location>
        <begin position="284"/>
        <end position="305"/>
    </location>
</feature>
<accession>A0A0D6EN62</accession>
<dbReference type="PANTHER" id="PTHR23501">
    <property type="entry name" value="MAJOR FACILITATOR SUPERFAMILY"/>
    <property type="match status" value="1"/>
</dbReference>
<comment type="subcellular location">
    <subcellularLocation>
        <location evidence="1">Membrane</location>
        <topology evidence="1">Multi-pass membrane protein</topology>
    </subcellularLocation>
</comment>
<dbReference type="EMBL" id="CENE01000014">
    <property type="protein sequence ID" value="CEQ41414.1"/>
    <property type="molecule type" value="Genomic_DNA"/>
</dbReference>
<feature type="compositionally biased region" description="Basic and acidic residues" evidence="5">
    <location>
        <begin position="511"/>
        <end position="523"/>
    </location>
</feature>
<dbReference type="InterPro" id="IPR020846">
    <property type="entry name" value="MFS_dom"/>
</dbReference>
<evidence type="ECO:0000256" key="1">
    <source>
        <dbReference type="ARBA" id="ARBA00004141"/>
    </source>
</evidence>
<feature type="compositionally biased region" description="Basic and acidic residues" evidence="5">
    <location>
        <begin position="531"/>
        <end position="542"/>
    </location>
</feature>
<feature type="transmembrane region" description="Helical" evidence="6">
    <location>
        <begin position="61"/>
        <end position="80"/>
    </location>
</feature>
<dbReference type="Gene3D" id="1.20.1250.20">
    <property type="entry name" value="MFS general substrate transporter like domains"/>
    <property type="match status" value="1"/>
</dbReference>
<dbReference type="InterPro" id="IPR036259">
    <property type="entry name" value="MFS_trans_sf"/>
</dbReference>
<feature type="transmembrane region" description="Helical" evidence="6">
    <location>
        <begin position="231"/>
        <end position="249"/>
    </location>
</feature>
<feature type="transmembrane region" description="Helical" evidence="6">
    <location>
        <begin position="311"/>
        <end position="332"/>
    </location>
</feature>
<dbReference type="Proteomes" id="UP000243876">
    <property type="component" value="Unassembled WGS sequence"/>
</dbReference>
<feature type="transmembrane region" description="Helical" evidence="6">
    <location>
        <begin position="190"/>
        <end position="211"/>
    </location>
</feature>
<evidence type="ECO:0000256" key="6">
    <source>
        <dbReference type="SAM" id="Phobius"/>
    </source>
</evidence>
<dbReference type="PANTHER" id="PTHR23501:SF189">
    <property type="entry name" value="DRUG TRANSPORTER, PUTATIVE (AFU_ORTHOLOGUE AFUA_4G03920)-RELATED"/>
    <property type="match status" value="1"/>
</dbReference>
<feature type="compositionally biased region" description="Basic and acidic residues" evidence="5">
    <location>
        <begin position="489"/>
        <end position="502"/>
    </location>
</feature>
<dbReference type="GO" id="GO:0005886">
    <property type="term" value="C:plasma membrane"/>
    <property type="evidence" value="ECO:0007669"/>
    <property type="project" value="TreeGrafter"/>
</dbReference>
<feature type="domain" description="Major facilitator superfamily (MFS) profile" evidence="7">
    <location>
        <begin position="1"/>
        <end position="482"/>
    </location>
</feature>
<keyword evidence="2 6" id="KW-0812">Transmembrane</keyword>
<dbReference type="Pfam" id="PF07690">
    <property type="entry name" value="MFS_1"/>
    <property type="match status" value="1"/>
</dbReference>
<name>A0A0D6EN62_SPOSA</name>
<dbReference type="OrthoDB" id="10021397at2759"/>
<dbReference type="SUPFAM" id="SSF103473">
    <property type="entry name" value="MFS general substrate transporter"/>
    <property type="match status" value="1"/>
</dbReference>
<feature type="transmembrane region" description="Helical" evidence="6">
    <location>
        <begin position="128"/>
        <end position="147"/>
    </location>
</feature>
<keyword evidence="3 6" id="KW-1133">Transmembrane helix</keyword>
<dbReference type="GO" id="GO:0022857">
    <property type="term" value="F:transmembrane transporter activity"/>
    <property type="evidence" value="ECO:0007669"/>
    <property type="project" value="InterPro"/>
</dbReference>
<organism evidence="8 9">
    <name type="scientific">Sporidiobolus salmonicolor</name>
    <name type="common">Yeast-like fungus</name>
    <name type="synonym">Sporobolomyces salmonicolor</name>
    <dbReference type="NCBI Taxonomy" id="5005"/>
    <lineage>
        <taxon>Eukaryota</taxon>
        <taxon>Fungi</taxon>
        <taxon>Dikarya</taxon>
        <taxon>Basidiomycota</taxon>
        <taxon>Pucciniomycotina</taxon>
        <taxon>Microbotryomycetes</taxon>
        <taxon>Sporidiobolales</taxon>
        <taxon>Sporidiobolaceae</taxon>
        <taxon>Sporobolomyces</taxon>
    </lineage>
</organism>
<evidence type="ECO:0000256" key="2">
    <source>
        <dbReference type="ARBA" id="ARBA00022692"/>
    </source>
</evidence>
<evidence type="ECO:0000256" key="4">
    <source>
        <dbReference type="ARBA" id="ARBA00023136"/>
    </source>
</evidence>
<feature type="transmembrane region" description="Helical" evidence="6">
    <location>
        <begin position="167"/>
        <end position="184"/>
    </location>
</feature>
<evidence type="ECO:0000256" key="5">
    <source>
        <dbReference type="SAM" id="MobiDB-lite"/>
    </source>
</evidence>